<dbReference type="InParanoid" id="A0A1Y1Z6L6"/>
<dbReference type="PANTHER" id="PTHR42686:SF1">
    <property type="entry name" value="GH17980P-RELATED"/>
    <property type="match status" value="1"/>
</dbReference>
<reference evidence="2 3" key="1">
    <citation type="submission" date="2016-07" db="EMBL/GenBank/DDBJ databases">
        <title>Pervasive Adenine N6-methylation of Active Genes in Fungi.</title>
        <authorList>
            <consortium name="DOE Joint Genome Institute"/>
            <person name="Mondo S.J."/>
            <person name="Dannebaum R.O."/>
            <person name="Kuo R.C."/>
            <person name="Labutti K."/>
            <person name="Haridas S."/>
            <person name="Kuo A."/>
            <person name="Salamov A."/>
            <person name="Ahrendt S.R."/>
            <person name="Lipzen A."/>
            <person name="Sullivan W."/>
            <person name="Andreopoulos W.B."/>
            <person name="Clum A."/>
            <person name="Lindquist E."/>
            <person name="Daum C."/>
            <person name="Ramamoorthy G.K."/>
            <person name="Gryganskyi A."/>
            <person name="Culley D."/>
            <person name="Magnuson J.K."/>
            <person name="James T.Y."/>
            <person name="O'Malley M.A."/>
            <person name="Stajich J.E."/>
            <person name="Spatafora J.W."/>
            <person name="Visel A."/>
            <person name="Grigoriev I.V."/>
        </authorList>
    </citation>
    <scope>NUCLEOTIDE SEQUENCE [LARGE SCALE GENOMIC DNA]</scope>
    <source>
        <strain evidence="2 3">CBS 931.73</strain>
    </source>
</reference>
<evidence type="ECO:0000313" key="2">
    <source>
        <dbReference type="EMBL" id="ORY05764.1"/>
    </source>
</evidence>
<protein>
    <submittedName>
        <fullName evidence="2">Aldo/keto reductase</fullName>
    </submittedName>
</protein>
<dbReference type="OrthoDB" id="48988at2759"/>
<dbReference type="InterPro" id="IPR023210">
    <property type="entry name" value="NADP_OxRdtase_dom"/>
</dbReference>
<dbReference type="InterPro" id="IPR020471">
    <property type="entry name" value="AKR"/>
</dbReference>
<dbReference type="InterPro" id="IPR036812">
    <property type="entry name" value="NAD(P)_OxRdtase_dom_sf"/>
</dbReference>
<dbReference type="Pfam" id="PF00248">
    <property type="entry name" value="Aldo_ket_red"/>
    <property type="match status" value="1"/>
</dbReference>
<dbReference type="Proteomes" id="UP000193498">
    <property type="component" value="Unassembled WGS sequence"/>
</dbReference>
<name>A0A1Y1Z6L6_9FUNG</name>
<proteinExistence type="predicted"/>
<dbReference type="PANTHER" id="PTHR42686">
    <property type="entry name" value="GH17980P-RELATED"/>
    <property type="match status" value="1"/>
</dbReference>
<dbReference type="AlphaFoldDB" id="A0A1Y1Z6L6"/>
<dbReference type="GO" id="GO:0016491">
    <property type="term" value="F:oxidoreductase activity"/>
    <property type="evidence" value="ECO:0007669"/>
    <property type="project" value="InterPro"/>
</dbReference>
<dbReference type="CDD" id="cd19099">
    <property type="entry name" value="AKR_unchar"/>
    <property type="match status" value="1"/>
</dbReference>
<gene>
    <name evidence="2" type="ORF">K493DRAFT_310851</name>
</gene>
<evidence type="ECO:0000259" key="1">
    <source>
        <dbReference type="Pfam" id="PF00248"/>
    </source>
</evidence>
<feature type="domain" description="NADP-dependent oxidoreductase" evidence="1">
    <location>
        <begin position="62"/>
        <end position="299"/>
    </location>
</feature>
<keyword evidence="3" id="KW-1185">Reference proteome</keyword>
<comment type="caution">
    <text evidence="2">The sequence shown here is derived from an EMBL/GenBank/DDBJ whole genome shotgun (WGS) entry which is preliminary data.</text>
</comment>
<organism evidence="2 3">
    <name type="scientific">Basidiobolus meristosporus CBS 931.73</name>
    <dbReference type="NCBI Taxonomy" id="1314790"/>
    <lineage>
        <taxon>Eukaryota</taxon>
        <taxon>Fungi</taxon>
        <taxon>Fungi incertae sedis</taxon>
        <taxon>Zoopagomycota</taxon>
        <taxon>Entomophthoromycotina</taxon>
        <taxon>Basidiobolomycetes</taxon>
        <taxon>Basidiobolales</taxon>
        <taxon>Basidiobolaceae</taxon>
        <taxon>Basidiobolus</taxon>
    </lineage>
</organism>
<accession>A0A1Y1Z6L6</accession>
<evidence type="ECO:0000313" key="3">
    <source>
        <dbReference type="Proteomes" id="UP000193498"/>
    </source>
</evidence>
<dbReference type="Gene3D" id="3.20.20.100">
    <property type="entry name" value="NADP-dependent oxidoreductase domain"/>
    <property type="match status" value="1"/>
</dbReference>
<dbReference type="STRING" id="1314790.A0A1Y1Z6L6"/>
<dbReference type="GO" id="GO:0005829">
    <property type="term" value="C:cytosol"/>
    <property type="evidence" value="ECO:0007669"/>
    <property type="project" value="TreeGrafter"/>
</dbReference>
<sequence length="525" mass="58622">MLIFPKRLHLPSVSPSIVYRQHGKYFSRFYATNLGATAKGTAEYLARHNTKGEGLRVSPVGFGSFRVTSEQPIHKAALFHALKKGVNLIDTSGHFGEGRSEKMIGECLQESFQAKDIQREDVVVMTKAGYIPSLADINLPTSQYSRVTKVAGHSIHPDFLKQQITQSLERLGLEKIDIFMLNNPERILQSQDKIISKSTLYQQIAVAFECLDDEVKQGRIGGYGICSNSMGLPGSVEYLSLTELFEKCGSKFSDNFLAIQTPFNLFEKEALFPVDRSTISLAEEAQKHNLFVIGNRPLMAIANGEIRQLANPSSDVNLSVEELMSQLSDLFQQMDSLEDSLSDDFTFVEEAYVNKFMWCQVLSENLTRLSRNSFATKHYLLNQVLPALQNDLDQLLSTYTSGIDEQDIRSRALHNWAGQYKQVANSAVNQLIHFASLDTQRKNDDLNSVLSAICPKLPKESDSVPTHSPLSVKALGITAAHPLIGSVLVGMRRPEYVDDALTALKYSEKLDEEDLKDVFQCPLLM</sequence>
<dbReference type="EMBL" id="MCFE01000022">
    <property type="protein sequence ID" value="ORY05764.1"/>
    <property type="molecule type" value="Genomic_DNA"/>
</dbReference>
<dbReference type="SUPFAM" id="SSF51430">
    <property type="entry name" value="NAD(P)-linked oxidoreductase"/>
    <property type="match status" value="1"/>
</dbReference>